<feature type="compositionally biased region" description="Acidic residues" evidence="1">
    <location>
        <begin position="1102"/>
        <end position="1122"/>
    </location>
</feature>
<dbReference type="InterPro" id="IPR041457">
    <property type="entry name" value="CxC2_KDZ-assoc"/>
</dbReference>
<name>A0AAD7CJX1_9AGAR</name>
<comment type="caution">
    <text evidence="3">The sequence shown here is derived from an EMBL/GenBank/DDBJ whole genome shotgun (WGS) entry which is preliminary data.</text>
</comment>
<evidence type="ECO:0000256" key="1">
    <source>
        <dbReference type="SAM" id="MobiDB-lite"/>
    </source>
</evidence>
<dbReference type="EMBL" id="JARKIF010000001">
    <property type="protein sequence ID" value="KAJ7650481.1"/>
    <property type="molecule type" value="Genomic_DNA"/>
</dbReference>
<dbReference type="CDD" id="cd19757">
    <property type="entry name" value="Bbox1"/>
    <property type="match status" value="1"/>
</dbReference>
<feature type="compositionally biased region" description="Basic and acidic residues" evidence="1">
    <location>
        <begin position="930"/>
        <end position="940"/>
    </location>
</feature>
<dbReference type="Proteomes" id="UP001221142">
    <property type="component" value="Unassembled WGS sequence"/>
</dbReference>
<feature type="domain" description="CxC2-like cysteine cluster KDZ transposase-associated" evidence="2">
    <location>
        <begin position="254"/>
        <end position="363"/>
    </location>
</feature>
<dbReference type="Pfam" id="PF18803">
    <property type="entry name" value="CxC2"/>
    <property type="match status" value="1"/>
</dbReference>
<evidence type="ECO:0000313" key="4">
    <source>
        <dbReference type="Proteomes" id="UP001221142"/>
    </source>
</evidence>
<sequence length="1142" mass="129271">MTSLSLVNGWRAGPLLEVVLVRGDNLDENSFRREHTGKSSREIGSHRTVEAEGVWIHGVGAAPDCLSQAPPGAGTFTIDAILGNSGNDPIITHIDRPSRDGRRAYQEEFLIEPPSPVKRQRLRLEAVAEAAQPQPLQQQWEPVDPGRYQFDLGWGEDEGTQQPRQPRVFKPSDAALHRFRDRRDEYLRVVMSRDGCMDDLCHVCRDPAIASSIRCQDCFGDEMLCEGCCVVRHATHPLHRIEKWNGEFFAKCQLSELGLRVQLGHRPGQRCAVPRPAHSNFWVLHTNGFHRVNLDICGCELAGVSGAPDIQMLQAGWFPATDDSPRTCVTFACLDLFLASTLQAKTTMYDFYSMLEKMTDHTGIKPPNRYAVFLRVCREYRHLLMLKRAGQGHEEGGVMATKPGGLAVLCPCCPRPGVNIPTDWENAPAESRFLYITFLAIDACFRLKRRLVSNEIKDAPLGPGWSYMVESAPYREFLRTATNQNEMSTCSGLAALDYANTKFSRGYSATGVGMGVCARHEFVQPTGVGDLQKGERYVNMDYIFASILRHLQAGLPKIISYDIVCQWWKNLAKRLKELPPLACQLAYSLNTVPGSAQTDGEGIERPWAHLGGVASSTREMGPGSREDVLNCHLGNWNWDKLVNLADRLRIRLDRAMDEYETQSESFNNFSGQQAKRVPEWQRMIEEWEADPAGKKDPYEKTHRGIMEKDVLLRLEKAEAERVKAGIPSVHTVSPCSFIAAGLEVEEEQMRRRVRLQIQRKKAGTTTQEISIVALRRKLTRTVGRLRVLQQTYTPASIMALNTRDAPEGEHVENEPLFLPSALSAEQRQQKPLNSLAVIEDSLRDAQCSTALDDLRRYLHVKSRVLTYKRHQARHQGANTRARAIVEQNEAKIRLHSEKYQDAWEAKRRLAGGDPARVGWSVLRAQDIRCMGDEEQSPKEREKKRRQTERRERQEDVLRELGELAPLTGEEQLERATRGENVREISWIWTGTGTTGEPDMDDALRIEWSKAYARCRRWDEEIKLLREEQRRLPISLNHRADEWEARARSVPMGVLPVSQQAKGAIAYALKQAAMFRDLARRAEVTRTEVRLGRGKRRVPVVSDDMDVDEAEDEGWEEDGEELDDCRGDVSDEEHILDGGLEDD</sequence>
<proteinExistence type="predicted"/>
<dbReference type="InterPro" id="IPR040521">
    <property type="entry name" value="KDZ"/>
</dbReference>
<dbReference type="Pfam" id="PF18758">
    <property type="entry name" value="KDZ"/>
    <property type="match status" value="2"/>
</dbReference>
<feature type="region of interest" description="Disordered" evidence="1">
    <location>
        <begin position="1100"/>
        <end position="1142"/>
    </location>
</feature>
<organism evidence="3 4">
    <name type="scientific">Roridomyces roridus</name>
    <dbReference type="NCBI Taxonomy" id="1738132"/>
    <lineage>
        <taxon>Eukaryota</taxon>
        <taxon>Fungi</taxon>
        <taxon>Dikarya</taxon>
        <taxon>Basidiomycota</taxon>
        <taxon>Agaricomycotina</taxon>
        <taxon>Agaricomycetes</taxon>
        <taxon>Agaricomycetidae</taxon>
        <taxon>Agaricales</taxon>
        <taxon>Marasmiineae</taxon>
        <taxon>Mycenaceae</taxon>
        <taxon>Roridomyces</taxon>
    </lineage>
</organism>
<evidence type="ECO:0000259" key="2">
    <source>
        <dbReference type="Pfam" id="PF18803"/>
    </source>
</evidence>
<feature type="region of interest" description="Disordered" evidence="1">
    <location>
        <begin position="930"/>
        <end position="953"/>
    </location>
</feature>
<evidence type="ECO:0000313" key="3">
    <source>
        <dbReference type="EMBL" id="KAJ7650481.1"/>
    </source>
</evidence>
<dbReference type="PANTHER" id="PTHR33104:SF2">
    <property type="entry name" value="CXC3 LIKE CYSTEINE CLUSTER DOMAIN-CONTAINING PROTEIN"/>
    <property type="match status" value="1"/>
</dbReference>
<protein>
    <recommendedName>
        <fullName evidence="2">CxC2-like cysteine cluster KDZ transposase-associated domain-containing protein</fullName>
    </recommendedName>
</protein>
<accession>A0AAD7CJX1</accession>
<dbReference type="PANTHER" id="PTHR33104">
    <property type="entry name" value="SI:DKEY-29D5.2"/>
    <property type="match status" value="1"/>
</dbReference>
<feature type="compositionally biased region" description="Basic and acidic residues" evidence="1">
    <location>
        <begin position="1123"/>
        <end position="1135"/>
    </location>
</feature>
<keyword evidence="4" id="KW-1185">Reference proteome</keyword>
<gene>
    <name evidence="3" type="ORF">FB45DRAFT_859241</name>
</gene>
<reference evidence="3" key="1">
    <citation type="submission" date="2023-03" db="EMBL/GenBank/DDBJ databases">
        <title>Massive genome expansion in bonnet fungi (Mycena s.s.) driven by repeated elements and novel gene families across ecological guilds.</title>
        <authorList>
            <consortium name="Lawrence Berkeley National Laboratory"/>
            <person name="Harder C.B."/>
            <person name="Miyauchi S."/>
            <person name="Viragh M."/>
            <person name="Kuo A."/>
            <person name="Thoen E."/>
            <person name="Andreopoulos B."/>
            <person name="Lu D."/>
            <person name="Skrede I."/>
            <person name="Drula E."/>
            <person name="Henrissat B."/>
            <person name="Morin E."/>
            <person name="Kohler A."/>
            <person name="Barry K."/>
            <person name="LaButti K."/>
            <person name="Morin E."/>
            <person name="Salamov A."/>
            <person name="Lipzen A."/>
            <person name="Mereny Z."/>
            <person name="Hegedus B."/>
            <person name="Baldrian P."/>
            <person name="Stursova M."/>
            <person name="Weitz H."/>
            <person name="Taylor A."/>
            <person name="Grigoriev I.V."/>
            <person name="Nagy L.G."/>
            <person name="Martin F."/>
            <person name="Kauserud H."/>
        </authorList>
    </citation>
    <scope>NUCLEOTIDE SEQUENCE</scope>
    <source>
        <strain evidence="3">9284</strain>
    </source>
</reference>
<dbReference type="AlphaFoldDB" id="A0AAD7CJX1"/>